<dbReference type="Gene3D" id="1.20.5.2440">
    <property type="match status" value="1"/>
</dbReference>
<evidence type="ECO:0000313" key="7">
    <source>
        <dbReference type="EMBL" id="CAD5208998.1"/>
    </source>
</evidence>
<evidence type="ECO:0000259" key="5">
    <source>
        <dbReference type="PROSITE" id="PS50004"/>
    </source>
</evidence>
<dbReference type="PROSITE" id="PS50004">
    <property type="entry name" value="C2"/>
    <property type="match status" value="1"/>
</dbReference>
<keyword evidence="2" id="KW-0653">Protein transport</keyword>
<keyword evidence="1" id="KW-0813">Transport</keyword>
<evidence type="ECO:0000259" key="6">
    <source>
        <dbReference type="PROSITE" id="PS51511"/>
    </source>
</evidence>
<dbReference type="SUPFAM" id="SSF144270">
    <property type="entry name" value="Eferin C-derminal domain-like"/>
    <property type="match status" value="1"/>
</dbReference>
<name>A0A811K0Z7_9BILA</name>
<dbReference type="InterPro" id="IPR035892">
    <property type="entry name" value="C2_domain_sf"/>
</dbReference>
<evidence type="ECO:0000256" key="4">
    <source>
        <dbReference type="SAM" id="MobiDB-lite"/>
    </source>
</evidence>
<comment type="caution">
    <text evidence="7">The sequence shown here is derived from an EMBL/GenBank/DDBJ whole genome shotgun (WGS) entry which is preliminary data.</text>
</comment>
<dbReference type="SUPFAM" id="SSF49562">
    <property type="entry name" value="C2 domain (Calcium/lipid-binding domain, CaLB)"/>
    <property type="match status" value="1"/>
</dbReference>
<reference evidence="7" key="1">
    <citation type="submission" date="2020-09" db="EMBL/GenBank/DDBJ databases">
        <authorList>
            <person name="Kikuchi T."/>
        </authorList>
    </citation>
    <scope>NUCLEOTIDE SEQUENCE</scope>
    <source>
        <strain evidence="7">SH1</strain>
    </source>
</reference>
<dbReference type="EMBL" id="CAJFDH010000002">
    <property type="protein sequence ID" value="CAD5208998.1"/>
    <property type="molecule type" value="Genomic_DNA"/>
</dbReference>
<dbReference type="EMBL" id="CAJFCW020000002">
    <property type="protein sequence ID" value="CAG9088228.1"/>
    <property type="molecule type" value="Genomic_DNA"/>
</dbReference>
<protein>
    <recommendedName>
        <fullName evidence="9">FIP-RBD domain-containing protein</fullName>
    </recommendedName>
</protein>
<organism evidence="7 8">
    <name type="scientific">Bursaphelenchus okinawaensis</name>
    <dbReference type="NCBI Taxonomy" id="465554"/>
    <lineage>
        <taxon>Eukaryota</taxon>
        <taxon>Metazoa</taxon>
        <taxon>Ecdysozoa</taxon>
        <taxon>Nematoda</taxon>
        <taxon>Chromadorea</taxon>
        <taxon>Rhabditida</taxon>
        <taxon>Tylenchina</taxon>
        <taxon>Tylenchomorpha</taxon>
        <taxon>Aphelenchoidea</taxon>
        <taxon>Aphelenchoididae</taxon>
        <taxon>Bursaphelenchus</taxon>
    </lineage>
</organism>
<evidence type="ECO:0008006" key="9">
    <source>
        <dbReference type="Google" id="ProtNLM"/>
    </source>
</evidence>
<evidence type="ECO:0000256" key="3">
    <source>
        <dbReference type="SAM" id="Coils"/>
    </source>
</evidence>
<evidence type="ECO:0000256" key="2">
    <source>
        <dbReference type="ARBA" id="ARBA00022927"/>
    </source>
</evidence>
<feature type="domain" description="FIP-RBD" evidence="6">
    <location>
        <begin position="383"/>
        <end position="445"/>
    </location>
</feature>
<dbReference type="InterPro" id="IPR000008">
    <property type="entry name" value="C2_dom"/>
</dbReference>
<dbReference type="AlphaFoldDB" id="A0A811K0Z7"/>
<proteinExistence type="predicted"/>
<sequence length="445" mass="50082">MFKESSRKRVTNSAESTPEIQRRRKGRRLLRFLNFSVLKLLFKNQVLCPSKQFLRHQRLCAGGMLFQYNTLVVHVIRVKDLKTKNGKGLGAYCSLNLVGHSKLRAKVETNANRLENGVCDWDEHVEFSINEAFTELQLNVKCRTKLGISDTLATKSLRLAEMQKSQSIKWFDLYKKGKEGVLKGQLLMSYEFSNQYSSSVSQFSLNMIEKESKMDKLKRHIPFSNKKKAQLDRASLASYAMSRRSSVCSNTSAIAFSPVPSPNVQSESEFRVHSNPGLHSPLKEEPLQNGDPARSSLQNNTTLNTARCDSISQCSVNMAEENSNLDKVKKNFTAKIRQKADKLLNGGPNRQSMLSIDEALLDMPTSKLHSRAQSIASSSGFASNGGGGILDGLNDNTSNEHLLNVIKQLRKELELKENRIRDLEDYTGKLLSRIMDVNPDLLHIQ</sequence>
<dbReference type="Proteomes" id="UP000614601">
    <property type="component" value="Unassembled WGS sequence"/>
</dbReference>
<keyword evidence="3" id="KW-0175">Coiled coil</keyword>
<dbReference type="OrthoDB" id="8956628at2759"/>
<dbReference type="CDD" id="cd00030">
    <property type="entry name" value="C2"/>
    <property type="match status" value="1"/>
</dbReference>
<evidence type="ECO:0000313" key="8">
    <source>
        <dbReference type="Proteomes" id="UP000614601"/>
    </source>
</evidence>
<feature type="domain" description="C2" evidence="5">
    <location>
        <begin position="49"/>
        <end position="172"/>
    </location>
</feature>
<dbReference type="InterPro" id="IPR037245">
    <property type="entry name" value="FIP-RBD_C_sf"/>
</dbReference>
<dbReference type="PROSITE" id="PS51511">
    <property type="entry name" value="FIP_RBD"/>
    <property type="match status" value="1"/>
</dbReference>
<feature type="region of interest" description="Disordered" evidence="4">
    <location>
        <begin position="258"/>
        <end position="300"/>
    </location>
</feature>
<dbReference type="Proteomes" id="UP000783686">
    <property type="component" value="Unassembled WGS sequence"/>
</dbReference>
<dbReference type="InterPro" id="IPR019018">
    <property type="entry name" value="Rab-bd_FIP-RBD"/>
</dbReference>
<gene>
    <name evidence="7" type="ORF">BOKJ2_LOCUS2460</name>
</gene>
<keyword evidence="8" id="KW-1185">Reference proteome</keyword>
<accession>A0A811K0Z7</accession>
<dbReference type="Gene3D" id="2.60.40.150">
    <property type="entry name" value="C2 domain"/>
    <property type="match status" value="1"/>
</dbReference>
<dbReference type="Pfam" id="PF09457">
    <property type="entry name" value="RBD-FIP"/>
    <property type="match status" value="1"/>
</dbReference>
<feature type="region of interest" description="Disordered" evidence="4">
    <location>
        <begin position="1"/>
        <end position="22"/>
    </location>
</feature>
<evidence type="ECO:0000256" key="1">
    <source>
        <dbReference type="ARBA" id="ARBA00022448"/>
    </source>
</evidence>
<feature type="coiled-coil region" evidence="3">
    <location>
        <begin position="399"/>
        <end position="426"/>
    </location>
</feature>
<dbReference type="Pfam" id="PF00168">
    <property type="entry name" value="C2"/>
    <property type="match status" value="1"/>
</dbReference>
<dbReference type="GO" id="GO:0015031">
    <property type="term" value="P:protein transport"/>
    <property type="evidence" value="ECO:0007669"/>
    <property type="project" value="UniProtKB-KW"/>
</dbReference>